<evidence type="ECO:0000256" key="2">
    <source>
        <dbReference type="ARBA" id="ARBA00022559"/>
    </source>
</evidence>
<keyword evidence="6" id="KW-0676">Redox-active center</keyword>
<dbReference type="GeneID" id="42304441"/>
<dbReference type="RefSeq" id="WP_043065091.1">
    <property type="nucleotide sequence ID" value="NZ_BJOA01000067.1"/>
</dbReference>
<evidence type="ECO:0000256" key="3">
    <source>
        <dbReference type="ARBA" id="ARBA00022862"/>
    </source>
</evidence>
<keyword evidence="4" id="KW-0560">Oxidoreductase</keyword>
<evidence type="ECO:0000313" key="12">
    <source>
        <dbReference type="Proteomes" id="UP000182836"/>
    </source>
</evidence>
<dbReference type="Pfam" id="PF00578">
    <property type="entry name" value="AhpC-TSA"/>
    <property type="match status" value="1"/>
</dbReference>
<dbReference type="Proteomes" id="UP000182836">
    <property type="component" value="Unassembled WGS sequence"/>
</dbReference>
<evidence type="ECO:0000256" key="7">
    <source>
        <dbReference type="PIRSR" id="PIRSR000239-1"/>
    </source>
</evidence>
<dbReference type="InterPro" id="IPR050217">
    <property type="entry name" value="Peroxiredoxin"/>
</dbReference>
<evidence type="ECO:0000313" key="10">
    <source>
        <dbReference type="EMBL" id="SDI90696.1"/>
    </source>
</evidence>
<dbReference type="PIRSF" id="PIRSF000239">
    <property type="entry name" value="AHPC"/>
    <property type="match status" value="1"/>
</dbReference>
<evidence type="ECO:0000256" key="6">
    <source>
        <dbReference type="ARBA" id="ARBA00023284"/>
    </source>
</evidence>
<sequence length="182" mass="20354">MAERLVGLQAPDFEMEIAQGDGENFGNVKLSDYKGKWLVMFFYPLDFTFVCPTEITAMSDAYEQFKELDTEILAVSTDSKFSHRAWINTSRDENGLGKLNFPIASDNTHKVSRDYGILIEEQGVALRGLFIIDPEGTLMYSAIHNLDVGRSVDETLRVLQAFQSGGLCPANWRPGQAHLQGK</sequence>
<dbReference type="InterPro" id="IPR024706">
    <property type="entry name" value="Peroxiredoxin_AhpC-typ"/>
</dbReference>
<feature type="domain" description="Thioredoxin" evidence="8">
    <location>
        <begin position="4"/>
        <end position="164"/>
    </location>
</feature>
<name>A0A0D1XTK3_ANEMI</name>
<evidence type="ECO:0000259" key="8">
    <source>
        <dbReference type="PROSITE" id="PS51352"/>
    </source>
</evidence>
<dbReference type="InterPro" id="IPR036249">
    <property type="entry name" value="Thioredoxin-like_sf"/>
</dbReference>
<evidence type="ECO:0000313" key="11">
    <source>
        <dbReference type="Proteomes" id="UP000037269"/>
    </source>
</evidence>
<dbReference type="GO" id="GO:0045454">
    <property type="term" value="P:cell redox homeostasis"/>
    <property type="evidence" value="ECO:0007669"/>
    <property type="project" value="TreeGrafter"/>
</dbReference>
<dbReference type="PATRIC" id="fig|47500.12.peg.4044"/>
<evidence type="ECO:0000256" key="5">
    <source>
        <dbReference type="ARBA" id="ARBA00023157"/>
    </source>
</evidence>
<dbReference type="EMBL" id="FNED01000009">
    <property type="protein sequence ID" value="SDI90696.1"/>
    <property type="molecule type" value="Genomic_DNA"/>
</dbReference>
<dbReference type="Gene3D" id="3.40.30.10">
    <property type="entry name" value="Glutaredoxin"/>
    <property type="match status" value="1"/>
</dbReference>
<proteinExistence type="inferred from homology"/>
<dbReference type="STRING" id="47500.AF333_04365"/>
<comment type="similarity">
    <text evidence="1">Belongs to the peroxiredoxin family. AhpC/Prx1 subfamily.</text>
</comment>
<dbReference type="AlphaFoldDB" id="A0A0D1XTK3"/>
<keyword evidence="3" id="KW-0049">Antioxidant</keyword>
<reference evidence="10 12" key="2">
    <citation type="submission" date="2016-10" db="EMBL/GenBank/DDBJ databases">
        <authorList>
            <person name="de Groot N.N."/>
        </authorList>
    </citation>
    <scope>NUCLEOTIDE SEQUENCE [LARGE SCALE GENOMIC DNA]</scope>
    <source>
        <strain evidence="10 12">DSM 2895</strain>
    </source>
</reference>
<accession>A0A0D1XTK3</accession>
<dbReference type="OrthoDB" id="9812811at2"/>
<dbReference type="SUPFAM" id="SSF52833">
    <property type="entry name" value="Thioredoxin-like"/>
    <property type="match status" value="1"/>
</dbReference>
<dbReference type="InterPro" id="IPR013766">
    <property type="entry name" value="Thioredoxin_domain"/>
</dbReference>
<evidence type="ECO:0000256" key="1">
    <source>
        <dbReference type="ARBA" id="ARBA00009796"/>
    </source>
</evidence>
<protein>
    <submittedName>
        <fullName evidence="10">Alkyl hydroperoxide reductase subunit AhpC (Peroxiredoxin)</fullName>
    </submittedName>
    <submittedName>
        <fullName evidence="9">Thioredoxin peroxidase</fullName>
    </submittedName>
</protein>
<keyword evidence="11" id="KW-1185">Reference proteome</keyword>
<dbReference type="PROSITE" id="PS51352">
    <property type="entry name" value="THIOREDOXIN_2"/>
    <property type="match status" value="1"/>
</dbReference>
<dbReference type="PANTHER" id="PTHR10681:SF121">
    <property type="entry name" value="ALKYL HYDROPEROXIDE REDUCTASE C"/>
    <property type="match status" value="1"/>
</dbReference>
<organism evidence="9 11">
    <name type="scientific">Aneurinibacillus migulanus</name>
    <name type="common">Bacillus migulanus</name>
    <dbReference type="NCBI Taxonomy" id="47500"/>
    <lineage>
        <taxon>Bacteria</taxon>
        <taxon>Bacillati</taxon>
        <taxon>Bacillota</taxon>
        <taxon>Bacilli</taxon>
        <taxon>Bacillales</taxon>
        <taxon>Paenibacillaceae</taxon>
        <taxon>Aneurinibacillus group</taxon>
        <taxon>Aneurinibacillus</taxon>
    </lineage>
</organism>
<dbReference type="GO" id="GO:0033554">
    <property type="term" value="P:cellular response to stress"/>
    <property type="evidence" value="ECO:0007669"/>
    <property type="project" value="TreeGrafter"/>
</dbReference>
<reference evidence="9 11" key="1">
    <citation type="submission" date="2015-07" db="EMBL/GenBank/DDBJ databases">
        <title>Fjat-14205 dsm 2895.</title>
        <authorList>
            <person name="Liu B."/>
            <person name="Wang J."/>
            <person name="Zhu Y."/>
            <person name="Liu G."/>
            <person name="Chen Q."/>
            <person name="Chen Z."/>
            <person name="Lan J."/>
            <person name="Che J."/>
            <person name="Ge C."/>
            <person name="Shi H."/>
            <person name="Pan Z."/>
            <person name="Liu X."/>
        </authorList>
    </citation>
    <scope>NUCLEOTIDE SEQUENCE [LARGE SCALE GENOMIC DNA]</scope>
    <source>
        <strain evidence="9 11">DSM 2895</strain>
    </source>
</reference>
<dbReference type="GO" id="GO:0005829">
    <property type="term" value="C:cytosol"/>
    <property type="evidence" value="ECO:0007669"/>
    <property type="project" value="TreeGrafter"/>
</dbReference>
<dbReference type="GO" id="GO:0042744">
    <property type="term" value="P:hydrogen peroxide catabolic process"/>
    <property type="evidence" value="ECO:0007669"/>
    <property type="project" value="TreeGrafter"/>
</dbReference>
<dbReference type="Proteomes" id="UP000037269">
    <property type="component" value="Unassembled WGS sequence"/>
</dbReference>
<dbReference type="EMBL" id="LGUG01000004">
    <property type="protein sequence ID" value="KON94829.1"/>
    <property type="molecule type" value="Genomic_DNA"/>
</dbReference>
<keyword evidence="2 9" id="KW-0575">Peroxidase</keyword>
<dbReference type="CDD" id="cd03015">
    <property type="entry name" value="PRX_Typ2cys"/>
    <property type="match status" value="1"/>
</dbReference>
<dbReference type="InterPro" id="IPR000866">
    <property type="entry name" value="AhpC/TSA"/>
</dbReference>
<dbReference type="GO" id="GO:0006979">
    <property type="term" value="P:response to oxidative stress"/>
    <property type="evidence" value="ECO:0007669"/>
    <property type="project" value="TreeGrafter"/>
</dbReference>
<dbReference type="PANTHER" id="PTHR10681">
    <property type="entry name" value="THIOREDOXIN PEROXIDASE"/>
    <property type="match status" value="1"/>
</dbReference>
<dbReference type="FunFam" id="3.40.30.10:FF:000101">
    <property type="entry name" value="2-cys peroxiredoxin"/>
    <property type="match status" value="1"/>
</dbReference>
<evidence type="ECO:0000313" key="9">
    <source>
        <dbReference type="EMBL" id="KON94829.1"/>
    </source>
</evidence>
<feature type="active site" description="Cysteine sulfenic acid (-SOH) intermediate; for peroxidase activity" evidence="7">
    <location>
        <position position="51"/>
    </location>
</feature>
<gene>
    <name evidence="9" type="ORF">AF333_04365</name>
    <name evidence="10" type="ORF">SAMN04487909_10949</name>
</gene>
<evidence type="ECO:0000256" key="4">
    <source>
        <dbReference type="ARBA" id="ARBA00023002"/>
    </source>
</evidence>
<dbReference type="GO" id="GO:0008379">
    <property type="term" value="F:thioredoxin peroxidase activity"/>
    <property type="evidence" value="ECO:0007669"/>
    <property type="project" value="TreeGrafter"/>
</dbReference>
<keyword evidence="5" id="KW-1015">Disulfide bond</keyword>